<dbReference type="EMBL" id="CAVMJV010000013">
    <property type="protein sequence ID" value="CAK5047887.1"/>
    <property type="molecule type" value="Genomic_DNA"/>
</dbReference>
<sequence>MVKQKFSNLIIKENHQQKITGEDPVEIDAKILLELDRLFVAGKQLNTPYSINFEDVYEFAQKYKEMRDRIENFVKIIEYIYEEIYANKFELLFEENDKINLSTKLKYISVKFKEHKKKFEELNSTIINLKKIKNENQKWGMTSEFGMRLFEDYIATLFCKNNHISHLILNAPCHATIKIPLDDRICKQNCFYEDIHLGTLYIQGLEIEKFM</sequence>
<comment type="caution">
    <text evidence="1">The sequence shown here is derived from an EMBL/GenBank/DDBJ whole genome shotgun (WGS) entry which is preliminary data.</text>
</comment>
<evidence type="ECO:0000313" key="2">
    <source>
        <dbReference type="Proteomes" id="UP001497535"/>
    </source>
</evidence>
<name>A0ACB0YI85_MELEN</name>
<keyword evidence="2" id="KW-1185">Reference proteome</keyword>
<organism evidence="1 2">
    <name type="scientific">Meloidogyne enterolobii</name>
    <name type="common">Root-knot nematode worm</name>
    <name type="synonym">Meloidogyne mayaguensis</name>
    <dbReference type="NCBI Taxonomy" id="390850"/>
    <lineage>
        <taxon>Eukaryota</taxon>
        <taxon>Metazoa</taxon>
        <taxon>Ecdysozoa</taxon>
        <taxon>Nematoda</taxon>
        <taxon>Chromadorea</taxon>
        <taxon>Rhabditida</taxon>
        <taxon>Tylenchina</taxon>
        <taxon>Tylenchomorpha</taxon>
        <taxon>Tylenchoidea</taxon>
        <taxon>Meloidogynidae</taxon>
        <taxon>Meloidogyninae</taxon>
        <taxon>Meloidogyne</taxon>
    </lineage>
</organism>
<accession>A0ACB0YI85</accession>
<gene>
    <name evidence="1" type="ORF">MENTE1834_LOCUS12533</name>
</gene>
<reference evidence="1" key="1">
    <citation type="submission" date="2023-11" db="EMBL/GenBank/DDBJ databases">
        <authorList>
            <person name="Poullet M."/>
        </authorList>
    </citation>
    <scope>NUCLEOTIDE SEQUENCE</scope>
    <source>
        <strain evidence="1">E1834</strain>
    </source>
</reference>
<proteinExistence type="predicted"/>
<evidence type="ECO:0000313" key="1">
    <source>
        <dbReference type="EMBL" id="CAK5047887.1"/>
    </source>
</evidence>
<protein>
    <submittedName>
        <fullName evidence="1">Uncharacterized protein</fullName>
    </submittedName>
</protein>
<dbReference type="Proteomes" id="UP001497535">
    <property type="component" value="Unassembled WGS sequence"/>
</dbReference>